<sequence>MFNTIKISHGNGGWGGPLVVTPTAEKKYVISVTTGGINPVAERIAELSGATVIDQFTNPIDTKEAFCAVIDCAGIARCGTYPKLGIPTVNVKLGSPSGPLAKYITEDIFVSGVTPTSITLAAEGEEATINQTSTEKENAGAKKSITKEAREKYESNKTKSNGMMDAINKVGVTVGNVINVIYQAARDTVDTIIRNIIPFMLFVSVLIGIINYTGFADVIANLLSPLAGSIWGLIAIGLFCSIPFLSPLICPGAIIASVISLLIGNQIASGTIPAHYALPALYAVNCQVGSDFAPVGLTLMEAKPETIENGVPAFLIGKLLTGPLAIVIAYFASFGL</sequence>
<dbReference type="Pfam" id="PF03612">
    <property type="entry name" value="EIIBC-GUT_N"/>
    <property type="match status" value="1"/>
</dbReference>
<evidence type="ECO:0000256" key="2">
    <source>
        <dbReference type="SAM" id="MobiDB-lite"/>
    </source>
</evidence>
<feature type="modified residue" description="Phosphocysteine; by EIIA" evidence="1">
    <location>
        <position position="72"/>
    </location>
</feature>
<feature type="transmembrane region" description="Helical" evidence="3">
    <location>
        <begin position="311"/>
        <end position="332"/>
    </location>
</feature>
<dbReference type="PANTHER" id="PTHR39427:SF1">
    <property type="entry name" value="PTS SYSTEM GLUCITOL_SORBITOL-SPECIFIC EIIB COMPONENT"/>
    <property type="match status" value="1"/>
</dbReference>
<organism evidence="6 7">
    <name type="scientific">Enterococcus avium</name>
    <name type="common">Streptococcus avium</name>
    <dbReference type="NCBI Taxonomy" id="33945"/>
    <lineage>
        <taxon>Bacteria</taxon>
        <taxon>Bacillati</taxon>
        <taxon>Bacillota</taxon>
        <taxon>Bacilli</taxon>
        <taxon>Lactobacillales</taxon>
        <taxon>Enterococcaceae</taxon>
        <taxon>Enterococcus</taxon>
    </lineage>
</organism>
<dbReference type="EMBL" id="RYZS01000001">
    <property type="protein sequence ID" value="RVU96467.1"/>
    <property type="molecule type" value="Genomic_DNA"/>
</dbReference>
<dbReference type="GO" id="GO:0008982">
    <property type="term" value="F:protein-N(PI)-phosphohistidine-sugar phosphotransferase activity"/>
    <property type="evidence" value="ECO:0007669"/>
    <property type="project" value="InterPro"/>
</dbReference>
<dbReference type="Pfam" id="PF07663">
    <property type="entry name" value="EIIBC-GUT_C"/>
    <property type="match status" value="1"/>
</dbReference>
<dbReference type="InterPro" id="IPR011638">
    <property type="entry name" value="PTS_EIIBC_GUT_C"/>
</dbReference>
<reference evidence="6 7" key="1">
    <citation type="submission" date="2018-12" db="EMBL/GenBank/DDBJ databases">
        <title>A novel vanA-carrying plasmid in a clinical isolate of Enterococcus avium.</title>
        <authorList>
            <person name="Bernasconi O.J."/>
            <person name="Luzzaro F."/>
            <person name="Endimiani A."/>
        </authorList>
    </citation>
    <scope>NUCLEOTIDE SEQUENCE [LARGE SCALE GENOMIC DNA]</scope>
    <source>
        <strain evidence="6 7">LC0559/18</strain>
    </source>
</reference>
<dbReference type="PROSITE" id="PS51102">
    <property type="entry name" value="PTS_EIIB_TYPE_5"/>
    <property type="match status" value="1"/>
</dbReference>
<dbReference type="GO" id="GO:0009401">
    <property type="term" value="P:phosphoenolpyruvate-dependent sugar phosphotransferase system"/>
    <property type="evidence" value="ECO:0007669"/>
    <property type="project" value="InterPro"/>
</dbReference>
<protein>
    <submittedName>
        <fullName evidence="5">PTS glucitol/sorbitol transporter subunit IIB</fullName>
    </submittedName>
    <submittedName>
        <fullName evidence="6">PTS sorbitol transporter subunit IIB</fullName>
    </submittedName>
</protein>
<evidence type="ECO:0000256" key="3">
    <source>
        <dbReference type="SAM" id="Phobius"/>
    </source>
</evidence>
<dbReference type="RefSeq" id="WP_016179718.1">
    <property type="nucleotide sequence ID" value="NZ_CAAKOC010000173.1"/>
</dbReference>
<dbReference type="GO" id="GO:0005886">
    <property type="term" value="C:plasma membrane"/>
    <property type="evidence" value="ECO:0007669"/>
    <property type="project" value="TreeGrafter"/>
</dbReference>
<dbReference type="EMBL" id="JARPWH010000021">
    <property type="protein sequence ID" value="MDT2402324.1"/>
    <property type="molecule type" value="Genomic_DNA"/>
</dbReference>
<feature type="region of interest" description="Disordered" evidence="2">
    <location>
        <begin position="131"/>
        <end position="154"/>
    </location>
</feature>
<reference evidence="5" key="2">
    <citation type="submission" date="2023-03" db="EMBL/GenBank/DDBJ databases">
        <authorList>
            <person name="Shen W."/>
            <person name="Cai J."/>
        </authorList>
    </citation>
    <scope>NUCLEOTIDE SEQUENCE</scope>
    <source>
        <strain evidence="5">P33-2</strain>
    </source>
</reference>
<feature type="domain" description="PTS EIIB type-5" evidence="4">
    <location>
        <begin position="1"/>
        <end position="197"/>
    </location>
</feature>
<dbReference type="AlphaFoldDB" id="A0A437US62"/>
<keyword evidence="3" id="KW-1133">Transmembrane helix</keyword>
<accession>A0A437US62</accession>
<feature type="transmembrane region" description="Helical" evidence="3">
    <location>
        <begin position="196"/>
        <end position="216"/>
    </location>
</feature>
<feature type="compositionally biased region" description="Basic and acidic residues" evidence="2">
    <location>
        <begin position="134"/>
        <end position="154"/>
    </location>
</feature>
<dbReference type="InterPro" id="IPR004702">
    <property type="entry name" value="PTS_sorb_EIIBC"/>
</dbReference>
<proteinExistence type="predicted"/>
<evidence type="ECO:0000313" key="5">
    <source>
        <dbReference type="EMBL" id="MDT2402324.1"/>
    </source>
</evidence>
<name>A0A437US62_ENTAV</name>
<dbReference type="Proteomes" id="UP000288388">
    <property type="component" value="Unassembled WGS sequence"/>
</dbReference>
<dbReference type="InterPro" id="IPR011618">
    <property type="entry name" value="PTS_EIIBC_GUT_N"/>
</dbReference>
<keyword evidence="3" id="KW-0812">Transmembrane</keyword>
<evidence type="ECO:0000313" key="7">
    <source>
        <dbReference type="Proteomes" id="UP000288388"/>
    </source>
</evidence>
<keyword evidence="3" id="KW-0472">Membrane</keyword>
<comment type="caution">
    <text evidence="6">The sequence shown here is derived from an EMBL/GenBank/DDBJ whole genome shotgun (WGS) entry which is preliminary data.</text>
</comment>
<evidence type="ECO:0000256" key="1">
    <source>
        <dbReference type="PROSITE-ProRule" id="PRU00425"/>
    </source>
</evidence>
<evidence type="ECO:0000313" key="6">
    <source>
        <dbReference type="EMBL" id="RVU96467.1"/>
    </source>
</evidence>
<evidence type="ECO:0000259" key="4">
    <source>
        <dbReference type="PROSITE" id="PS51102"/>
    </source>
</evidence>
<gene>
    <name evidence="6" type="ORF">EK398_17425</name>
    <name evidence="5" type="ORF">P7D43_08065</name>
</gene>
<dbReference type="Proteomes" id="UP001260773">
    <property type="component" value="Unassembled WGS sequence"/>
</dbReference>
<feature type="transmembrane region" description="Helical" evidence="3">
    <location>
        <begin position="222"/>
        <end position="241"/>
    </location>
</feature>
<dbReference type="PANTHER" id="PTHR39427">
    <property type="match status" value="1"/>
</dbReference>